<gene>
    <name evidence="1" type="ORF">NDU88_001260</name>
</gene>
<dbReference type="EMBL" id="JANPWB010000010">
    <property type="protein sequence ID" value="KAJ1134814.1"/>
    <property type="molecule type" value="Genomic_DNA"/>
</dbReference>
<reference evidence="1" key="1">
    <citation type="journal article" date="2022" name="bioRxiv">
        <title>Sequencing and chromosome-scale assembly of the giantPleurodeles waltlgenome.</title>
        <authorList>
            <person name="Brown T."/>
            <person name="Elewa A."/>
            <person name="Iarovenko S."/>
            <person name="Subramanian E."/>
            <person name="Araus A.J."/>
            <person name="Petzold A."/>
            <person name="Susuki M."/>
            <person name="Suzuki K.-i.T."/>
            <person name="Hayashi T."/>
            <person name="Toyoda A."/>
            <person name="Oliveira C."/>
            <person name="Osipova E."/>
            <person name="Leigh N.D."/>
            <person name="Simon A."/>
            <person name="Yun M.H."/>
        </authorList>
    </citation>
    <scope>NUCLEOTIDE SEQUENCE</scope>
    <source>
        <strain evidence="1">20211129_DDA</strain>
        <tissue evidence="1">Liver</tissue>
    </source>
</reference>
<comment type="caution">
    <text evidence="1">The sequence shown here is derived from an EMBL/GenBank/DDBJ whole genome shotgun (WGS) entry which is preliminary data.</text>
</comment>
<dbReference type="Proteomes" id="UP001066276">
    <property type="component" value="Chromosome 6"/>
</dbReference>
<keyword evidence="2" id="KW-1185">Reference proteome</keyword>
<dbReference type="AlphaFoldDB" id="A0AAV7Q5H4"/>
<evidence type="ECO:0000313" key="2">
    <source>
        <dbReference type="Proteomes" id="UP001066276"/>
    </source>
</evidence>
<name>A0AAV7Q5H4_PLEWA</name>
<evidence type="ECO:0000313" key="1">
    <source>
        <dbReference type="EMBL" id="KAJ1134814.1"/>
    </source>
</evidence>
<accession>A0AAV7Q5H4</accession>
<proteinExistence type="predicted"/>
<organism evidence="1 2">
    <name type="scientific">Pleurodeles waltl</name>
    <name type="common">Iberian ribbed newt</name>
    <dbReference type="NCBI Taxonomy" id="8319"/>
    <lineage>
        <taxon>Eukaryota</taxon>
        <taxon>Metazoa</taxon>
        <taxon>Chordata</taxon>
        <taxon>Craniata</taxon>
        <taxon>Vertebrata</taxon>
        <taxon>Euteleostomi</taxon>
        <taxon>Amphibia</taxon>
        <taxon>Batrachia</taxon>
        <taxon>Caudata</taxon>
        <taxon>Salamandroidea</taxon>
        <taxon>Salamandridae</taxon>
        <taxon>Pleurodelinae</taxon>
        <taxon>Pleurodeles</taxon>
    </lineage>
</organism>
<protein>
    <submittedName>
        <fullName evidence="1">Uncharacterized protein</fullName>
    </submittedName>
</protein>
<sequence length="73" mass="7832">MLNAKADYYICWAVVRLTLQSLGPIDLTSPQNAGALLQQVCSLLALRIPLAGVKLNLLQNGAQLDCGSVYSSR</sequence>